<organism evidence="8 10">
    <name type="scientific">Billgrantia desiderata</name>
    <dbReference type="NCBI Taxonomy" id="52021"/>
    <lineage>
        <taxon>Bacteria</taxon>
        <taxon>Pseudomonadati</taxon>
        <taxon>Pseudomonadota</taxon>
        <taxon>Gammaproteobacteria</taxon>
        <taxon>Oceanospirillales</taxon>
        <taxon>Halomonadaceae</taxon>
        <taxon>Billgrantia</taxon>
    </lineage>
</organism>
<feature type="transmembrane region" description="Helical" evidence="5">
    <location>
        <begin position="186"/>
        <end position="208"/>
    </location>
</feature>
<dbReference type="InterPro" id="IPR000620">
    <property type="entry name" value="EamA_dom"/>
</dbReference>
<feature type="transmembrane region" description="Helical" evidence="5">
    <location>
        <begin position="126"/>
        <end position="144"/>
    </location>
</feature>
<dbReference type="InterPro" id="IPR037185">
    <property type="entry name" value="EmrE-like"/>
</dbReference>
<dbReference type="RefSeq" id="WP_103967846.1">
    <property type="nucleotide sequence ID" value="NZ_FNVC01000001.1"/>
</dbReference>
<comment type="subcellular location">
    <subcellularLocation>
        <location evidence="1">Membrane</location>
        <topology evidence="1">Multi-pass membrane protein</topology>
    </subcellularLocation>
</comment>
<evidence type="ECO:0000256" key="5">
    <source>
        <dbReference type="SAM" id="Phobius"/>
    </source>
</evidence>
<dbReference type="InterPro" id="IPR050638">
    <property type="entry name" value="AA-Vitamin_Transporters"/>
</dbReference>
<feature type="transmembrane region" description="Helical" evidence="5">
    <location>
        <begin position="250"/>
        <end position="270"/>
    </location>
</feature>
<sequence>MTRPASHWLLLVALAIVWGSSFALTRIAVAEMTPAMLVAGRNAIAAAGLLLLVVWLRRAWPRGPRVWRFMLAIAVVGNMMPFLLISWGQQRIDSGLAGILMAVMPLLTLVLAHFLVSGERMAPRRLAGFLIGFAGVLVLIGPTALRELGGRGETLLAQLAVLGGAVCYAVNAIVSRHKPASDPWATSALVLAMAWLLTLPLAVATWPIDTPAVPVLSPAALWAVAVLGLICTALGSVIYFTLVAAAGPTFLSLINYLIPLWAVLIGALFLGERPEWNHLVAMGLILGGVAWSQRRA</sequence>
<dbReference type="AlphaFoldDB" id="A0AAW4YSU2"/>
<dbReference type="Pfam" id="PF00892">
    <property type="entry name" value="EamA"/>
    <property type="match status" value="2"/>
</dbReference>
<feature type="transmembrane region" description="Helical" evidence="5">
    <location>
        <begin position="69"/>
        <end position="88"/>
    </location>
</feature>
<feature type="transmembrane region" description="Helical" evidence="5">
    <location>
        <begin position="156"/>
        <end position="174"/>
    </location>
</feature>
<proteinExistence type="predicted"/>
<reference evidence="8" key="1">
    <citation type="submission" date="2020-05" db="EMBL/GenBank/DDBJ databases">
        <authorList>
            <person name="Wang L."/>
            <person name="Shao Z."/>
        </authorList>
    </citation>
    <scope>NUCLEOTIDE SEQUENCE</scope>
    <source>
        <strain evidence="7">MCCC 1A05748</strain>
        <strain evidence="8">MCCC 1A05776</strain>
    </source>
</reference>
<feature type="domain" description="EamA" evidence="6">
    <location>
        <begin position="9"/>
        <end position="140"/>
    </location>
</feature>
<reference evidence="8 9" key="2">
    <citation type="journal article" date="2021" name="Front. Microbiol.">
        <title>Aerobic Denitrification and Heterotrophic Sulfur Oxidation in the Genus Halomonas Revealed by Six Novel Species Characterizations and Genome-Based Analysis.</title>
        <authorList>
            <person name="Wang L."/>
            <person name="Shao Z."/>
        </authorList>
    </citation>
    <scope>NUCLEOTIDE SEQUENCE</scope>
    <source>
        <strain evidence="7 9">MCCC 1A05748</strain>
        <strain evidence="8">MCCC 1A05776</strain>
    </source>
</reference>
<evidence type="ECO:0000313" key="10">
    <source>
        <dbReference type="Proteomes" id="UP001320178"/>
    </source>
</evidence>
<evidence type="ECO:0000313" key="9">
    <source>
        <dbReference type="Proteomes" id="UP001320154"/>
    </source>
</evidence>
<accession>A0AAW4YSU2</accession>
<feature type="transmembrane region" description="Helical" evidence="5">
    <location>
        <begin position="220"/>
        <end position="243"/>
    </location>
</feature>
<keyword evidence="4 5" id="KW-0472">Membrane</keyword>
<evidence type="ECO:0000313" key="7">
    <source>
        <dbReference type="EMBL" id="MCE8045690.1"/>
    </source>
</evidence>
<dbReference type="EMBL" id="JABFTQ010000001">
    <property type="protein sequence ID" value="MCE8045690.1"/>
    <property type="molecule type" value="Genomic_DNA"/>
</dbReference>
<feature type="domain" description="EamA" evidence="6">
    <location>
        <begin position="157"/>
        <end position="291"/>
    </location>
</feature>
<evidence type="ECO:0000256" key="2">
    <source>
        <dbReference type="ARBA" id="ARBA00022692"/>
    </source>
</evidence>
<dbReference type="PANTHER" id="PTHR32322:SF9">
    <property type="entry name" value="AMINO-ACID METABOLITE EFFLUX PUMP-RELATED"/>
    <property type="match status" value="1"/>
</dbReference>
<keyword evidence="9" id="KW-1185">Reference proteome</keyword>
<dbReference type="PANTHER" id="PTHR32322">
    <property type="entry name" value="INNER MEMBRANE TRANSPORTER"/>
    <property type="match status" value="1"/>
</dbReference>
<comment type="caution">
    <text evidence="8">The sequence shown here is derived from an EMBL/GenBank/DDBJ whole genome shotgun (WGS) entry which is preliminary data.</text>
</comment>
<feature type="transmembrane region" description="Helical" evidence="5">
    <location>
        <begin position="39"/>
        <end position="57"/>
    </location>
</feature>
<dbReference type="Proteomes" id="UP001320178">
    <property type="component" value="Unassembled WGS sequence"/>
</dbReference>
<evidence type="ECO:0000256" key="4">
    <source>
        <dbReference type="ARBA" id="ARBA00023136"/>
    </source>
</evidence>
<keyword evidence="3 5" id="KW-1133">Transmembrane helix</keyword>
<dbReference type="SUPFAM" id="SSF103481">
    <property type="entry name" value="Multidrug resistance efflux transporter EmrE"/>
    <property type="match status" value="2"/>
</dbReference>
<evidence type="ECO:0000256" key="3">
    <source>
        <dbReference type="ARBA" id="ARBA00022989"/>
    </source>
</evidence>
<evidence type="ECO:0000256" key="1">
    <source>
        <dbReference type="ARBA" id="ARBA00004141"/>
    </source>
</evidence>
<evidence type="ECO:0000313" key="8">
    <source>
        <dbReference type="EMBL" id="MCE8051092.1"/>
    </source>
</evidence>
<dbReference type="EMBL" id="JABFTS010000002">
    <property type="protein sequence ID" value="MCE8051092.1"/>
    <property type="molecule type" value="Genomic_DNA"/>
</dbReference>
<evidence type="ECO:0000259" key="6">
    <source>
        <dbReference type="Pfam" id="PF00892"/>
    </source>
</evidence>
<feature type="transmembrane region" description="Helical" evidence="5">
    <location>
        <begin position="94"/>
        <end position="114"/>
    </location>
</feature>
<protein>
    <submittedName>
        <fullName evidence="8">DMT family transporter</fullName>
    </submittedName>
</protein>
<name>A0AAW4YSU2_9GAMM</name>
<keyword evidence="2 5" id="KW-0812">Transmembrane</keyword>
<dbReference type="Proteomes" id="UP001320154">
    <property type="component" value="Unassembled WGS sequence"/>
</dbReference>
<gene>
    <name evidence="7" type="ORF">HOP60_02980</name>
    <name evidence="8" type="ORF">HOP61_07290</name>
</gene>
<dbReference type="GO" id="GO:0016020">
    <property type="term" value="C:membrane"/>
    <property type="evidence" value="ECO:0007669"/>
    <property type="project" value="UniProtKB-SubCell"/>
</dbReference>